<keyword evidence="1" id="KW-0732">Signal</keyword>
<reference evidence="3 4" key="1">
    <citation type="submission" date="2016-02" db="EMBL/GenBank/DDBJ databases">
        <authorList>
            <person name="Wen L."/>
            <person name="He K."/>
            <person name="Yang H."/>
        </authorList>
    </citation>
    <scope>NUCLEOTIDE SEQUENCE [LARGE SCALE GENOMIC DNA]</scope>
    <source>
        <strain evidence="3 4">TSA40</strain>
    </source>
</reference>
<evidence type="ECO:0000259" key="2">
    <source>
        <dbReference type="PROSITE" id="PS50206"/>
    </source>
</evidence>
<dbReference type="PANTHER" id="PTHR43031">
    <property type="entry name" value="FAD-DEPENDENT OXIDOREDUCTASE"/>
    <property type="match status" value="1"/>
</dbReference>
<evidence type="ECO:0000313" key="4">
    <source>
        <dbReference type="Proteomes" id="UP000197535"/>
    </source>
</evidence>
<dbReference type="PANTHER" id="PTHR43031:SF1">
    <property type="entry name" value="PYRIDINE NUCLEOTIDE-DISULPHIDE OXIDOREDUCTASE"/>
    <property type="match status" value="1"/>
</dbReference>
<dbReference type="SUPFAM" id="SSF52821">
    <property type="entry name" value="Rhodanese/Cell cycle control phosphatase"/>
    <property type="match status" value="1"/>
</dbReference>
<accession>A0A254TIB2</accession>
<dbReference type="SMART" id="SM00450">
    <property type="entry name" value="RHOD"/>
    <property type="match status" value="1"/>
</dbReference>
<evidence type="ECO:0000313" key="3">
    <source>
        <dbReference type="EMBL" id="OWW21947.1"/>
    </source>
</evidence>
<feature type="signal peptide" evidence="1">
    <location>
        <begin position="1"/>
        <end position="22"/>
    </location>
</feature>
<comment type="caution">
    <text evidence="3">The sequence shown here is derived from an EMBL/GenBank/DDBJ whole genome shotgun (WGS) entry which is preliminary data.</text>
</comment>
<dbReference type="Pfam" id="PF00581">
    <property type="entry name" value="Rhodanese"/>
    <property type="match status" value="1"/>
</dbReference>
<dbReference type="PROSITE" id="PS50206">
    <property type="entry name" value="RHODANESE_3"/>
    <property type="match status" value="1"/>
</dbReference>
<evidence type="ECO:0000256" key="1">
    <source>
        <dbReference type="SAM" id="SignalP"/>
    </source>
</evidence>
<dbReference type="InterPro" id="IPR001763">
    <property type="entry name" value="Rhodanese-like_dom"/>
</dbReference>
<dbReference type="AlphaFoldDB" id="A0A254TIB2"/>
<gene>
    <name evidence="3" type="ORF">AYR66_23090</name>
</gene>
<protein>
    <recommendedName>
        <fullName evidence="2">Rhodanese domain-containing protein</fullName>
    </recommendedName>
</protein>
<feature type="domain" description="Rhodanese" evidence="2">
    <location>
        <begin position="37"/>
        <end position="127"/>
    </location>
</feature>
<dbReference type="Gene3D" id="3.40.250.10">
    <property type="entry name" value="Rhodanese-like domain"/>
    <property type="match status" value="1"/>
</dbReference>
<dbReference type="Proteomes" id="UP000197535">
    <property type="component" value="Unassembled WGS sequence"/>
</dbReference>
<dbReference type="CDD" id="cd00158">
    <property type="entry name" value="RHOD"/>
    <property type="match status" value="1"/>
</dbReference>
<keyword evidence="4" id="KW-1185">Reference proteome</keyword>
<name>A0A254TIB2_9BURK</name>
<dbReference type="EMBL" id="LSTO01000001">
    <property type="protein sequence ID" value="OWW21947.1"/>
    <property type="molecule type" value="Genomic_DNA"/>
</dbReference>
<dbReference type="OrthoDB" id="9814704at2"/>
<feature type="chain" id="PRO_5012242457" description="Rhodanese domain-containing protein" evidence="1">
    <location>
        <begin position="23"/>
        <end position="128"/>
    </location>
</feature>
<dbReference type="InterPro" id="IPR036873">
    <property type="entry name" value="Rhodanese-like_dom_sf"/>
</dbReference>
<proteinExistence type="predicted"/>
<dbReference type="RefSeq" id="WP_088708782.1">
    <property type="nucleotide sequence ID" value="NZ_LSTO01000001.1"/>
</dbReference>
<organism evidence="3 4">
    <name type="scientific">Noviherbaspirillum denitrificans</name>
    <dbReference type="NCBI Taxonomy" id="1968433"/>
    <lineage>
        <taxon>Bacteria</taxon>
        <taxon>Pseudomonadati</taxon>
        <taxon>Pseudomonadota</taxon>
        <taxon>Betaproteobacteria</taxon>
        <taxon>Burkholderiales</taxon>
        <taxon>Oxalobacteraceae</taxon>
        <taxon>Noviherbaspirillum</taxon>
    </lineage>
</organism>
<dbReference type="InterPro" id="IPR050229">
    <property type="entry name" value="GlpE_sulfurtransferase"/>
</dbReference>
<sequence>MPTVFKTLFALVASALCALAFAASFNVVDPQQAQAMFRQGALVIDVREPHEYNEVHAPGSLLVPLGQLAARANEFRAFENRPVVLICRSGQRSAAAAELLVQQGFKSVHNVQGGIIAWEKAGLPVERK</sequence>